<protein>
    <submittedName>
        <fullName evidence="1">Uncharacterized protein</fullName>
    </submittedName>
</protein>
<name>A0A0E9VB00_ANGAN</name>
<dbReference type="AlphaFoldDB" id="A0A0E9VB00"/>
<sequence length="49" mass="5650">MTRKLAVQYCMLNIPNFQILFRSEKCSLGAPARKLLPLAYVNLASWLYC</sequence>
<reference evidence="1" key="2">
    <citation type="journal article" date="2015" name="Fish Shellfish Immunol.">
        <title>Early steps in the European eel (Anguilla anguilla)-Vibrio vulnificus interaction in the gills: Role of the RtxA13 toxin.</title>
        <authorList>
            <person name="Callol A."/>
            <person name="Pajuelo D."/>
            <person name="Ebbesson L."/>
            <person name="Teles M."/>
            <person name="MacKenzie S."/>
            <person name="Amaro C."/>
        </authorList>
    </citation>
    <scope>NUCLEOTIDE SEQUENCE</scope>
</reference>
<organism evidence="1">
    <name type="scientific">Anguilla anguilla</name>
    <name type="common">European freshwater eel</name>
    <name type="synonym">Muraena anguilla</name>
    <dbReference type="NCBI Taxonomy" id="7936"/>
    <lineage>
        <taxon>Eukaryota</taxon>
        <taxon>Metazoa</taxon>
        <taxon>Chordata</taxon>
        <taxon>Craniata</taxon>
        <taxon>Vertebrata</taxon>
        <taxon>Euteleostomi</taxon>
        <taxon>Actinopterygii</taxon>
        <taxon>Neopterygii</taxon>
        <taxon>Teleostei</taxon>
        <taxon>Anguilliformes</taxon>
        <taxon>Anguillidae</taxon>
        <taxon>Anguilla</taxon>
    </lineage>
</organism>
<accession>A0A0E9VB00</accession>
<proteinExistence type="predicted"/>
<reference evidence="1" key="1">
    <citation type="submission" date="2014-11" db="EMBL/GenBank/DDBJ databases">
        <authorList>
            <person name="Amaro Gonzalez C."/>
        </authorList>
    </citation>
    <scope>NUCLEOTIDE SEQUENCE</scope>
</reference>
<evidence type="ECO:0000313" key="1">
    <source>
        <dbReference type="EMBL" id="JAH74368.1"/>
    </source>
</evidence>
<dbReference type="EMBL" id="GBXM01034209">
    <property type="protein sequence ID" value="JAH74368.1"/>
    <property type="molecule type" value="Transcribed_RNA"/>
</dbReference>